<keyword evidence="7" id="KW-0812">Transmembrane</keyword>
<keyword evidence="5" id="KW-1003">Cell membrane</keyword>
<evidence type="ECO:0000313" key="12">
    <source>
        <dbReference type="Proteomes" id="UP001155586"/>
    </source>
</evidence>
<keyword evidence="6" id="KW-0997">Cell inner membrane</keyword>
<dbReference type="RefSeq" id="WP_265686930.1">
    <property type="nucleotide sequence ID" value="NZ_JAKRRX010000022.1"/>
</dbReference>
<evidence type="ECO:0000256" key="10">
    <source>
        <dbReference type="ARBA" id="ARBA00030772"/>
    </source>
</evidence>
<evidence type="ECO:0000256" key="9">
    <source>
        <dbReference type="ARBA" id="ARBA00023136"/>
    </source>
</evidence>
<comment type="subcellular location">
    <subcellularLocation>
        <location evidence="1">Cell inner membrane</location>
    </subcellularLocation>
</comment>
<evidence type="ECO:0000256" key="6">
    <source>
        <dbReference type="ARBA" id="ARBA00022519"/>
    </source>
</evidence>
<dbReference type="GO" id="GO:0015627">
    <property type="term" value="C:type II protein secretion system complex"/>
    <property type="evidence" value="ECO:0007669"/>
    <property type="project" value="InterPro"/>
</dbReference>
<name>A0A9X3CCX3_9VIBR</name>
<evidence type="ECO:0000256" key="3">
    <source>
        <dbReference type="ARBA" id="ARBA00021563"/>
    </source>
</evidence>
<proteinExistence type="inferred from homology"/>
<evidence type="ECO:0000256" key="5">
    <source>
        <dbReference type="ARBA" id="ARBA00022475"/>
    </source>
</evidence>
<dbReference type="AlphaFoldDB" id="A0A9X3CCX3"/>
<dbReference type="GO" id="GO:0005886">
    <property type="term" value="C:plasma membrane"/>
    <property type="evidence" value="ECO:0007669"/>
    <property type="project" value="UniProtKB-SubCell"/>
</dbReference>
<evidence type="ECO:0000256" key="4">
    <source>
        <dbReference type="ARBA" id="ARBA00022448"/>
    </source>
</evidence>
<dbReference type="Pfam" id="PF01203">
    <property type="entry name" value="T2SSN"/>
    <property type="match status" value="1"/>
</dbReference>
<dbReference type="Proteomes" id="UP001155586">
    <property type="component" value="Unassembled WGS sequence"/>
</dbReference>
<accession>A0A9X3CCX3</accession>
<sequence>MKRIVLVSALVSVVFSTSVVVHTPASFVVNYLPNIPSLSLSGVSGTIWNGKVNQVEWQGNSLGEVQWHLKPLKLLTGKAEADVRFGRGSEMNVSGKGTVGYGFSGPYANNLVASVPADYVMQQIHIPVPLTVAGQLELSIKQLAYAAPYCQTGEGALVWNAASATSPLGGLELGPVVAQLSCQDSVVSVQGDQQSEQVSAEFSATLQADNRYSAQAWFKPGAQFPEGLQSQLKWLPSPDSQGRYQFNYQAKL</sequence>
<keyword evidence="4" id="KW-0813">Transport</keyword>
<gene>
    <name evidence="11" type="ORF">MD483_05855</name>
</gene>
<dbReference type="InterPro" id="IPR022792">
    <property type="entry name" value="T2SS_protein-GspN"/>
</dbReference>
<keyword evidence="8" id="KW-0653">Protein transport</keyword>
<comment type="similarity">
    <text evidence="2">Belongs to the GSP N family.</text>
</comment>
<evidence type="ECO:0000256" key="8">
    <source>
        <dbReference type="ARBA" id="ARBA00022927"/>
    </source>
</evidence>
<keyword evidence="9" id="KW-0472">Membrane</keyword>
<evidence type="ECO:0000256" key="7">
    <source>
        <dbReference type="ARBA" id="ARBA00022692"/>
    </source>
</evidence>
<evidence type="ECO:0000313" key="11">
    <source>
        <dbReference type="EMBL" id="MCW8333345.1"/>
    </source>
</evidence>
<evidence type="ECO:0000256" key="1">
    <source>
        <dbReference type="ARBA" id="ARBA00004533"/>
    </source>
</evidence>
<evidence type="ECO:0000256" key="2">
    <source>
        <dbReference type="ARBA" id="ARBA00007208"/>
    </source>
</evidence>
<organism evidence="11 12">
    <name type="scientific">Vibrio paucivorans</name>
    <dbReference type="NCBI Taxonomy" id="2829489"/>
    <lineage>
        <taxon>Bacteria</taxon>
        <taxon>Pseudomonadati</taxon>
        <taxon>Pseudomonadota</taxon>
        <taxon>Gammaproteobacteria</taxon>
        <taxon>Vibrionales</taxon>
        <taxon>Vibrionaceae</taxon>
        <taxon>Vibrio</taxon>
    </lineage>
</organism>
<protein>
    <recommendedName>
        <fullName evidence="3">Type II secretion system protein N</fullName>
    </recommendedName>
    <alternativeName>
        <fullName evidence="10">General secretion pathway protein N</fullName>
    </alternativeName>
</protein>
<keyword evidence="12" id="KW-1185">Reference proteome</keyword>
<dbReference type="GO" id="GO:0015628">
    <property type="term" value="P:protein secretion by the type II secretion system"/>
    <property type="evidence" value="ECO:0007669"/>
    <property type="project" value="InterPro"/>
</dbReference>
<reference evidence="11" key="1">
    <citation type="submission" date="2022-02" db="EMBL/GenBank/DDBJ databases">
        <title>Vibrio sp. nov., a new bacterium isolated from Bohai sea, China.</title>
        <authorList>
            <person name="Yuan Y."/>
        </authorList>
    </citation>
    <scope>NUCLEOTIDE SEQUENCE</scope>
    <source>
        <strain evidence="11">DBSS07</strain>
    </source>
</reference>
<dbReference type="EMBL" id="JAKRRX010000022">
    <property type="protein sequence ID" value="MCW8333345.1"/>
    <property type="molecule type" value="Genomic_DNA"/>
</dbReference>
<comment type="caution">
    <text evidence="11">The sequence shown here is derived from an EMBL/GenBank/DDBJ whole genome shotgun (WGS) entry which is preliminary data.</text>
</comment>